<reference evidence="2 3" key="1">
    <citation type="journal article" date="2015" name="Int. J. Syst. Evol. Microbiol.">
        <title>Micromonospora costi sp. nov., isolated from a leaf of Costus speciosus.</title>
        <authorList>
            <person name="Thawai C."/>
        </authorList>
    </citation>
    <scope>NUCLEOTIDE SEQUENCE [LARGE SCALE GENOMIC DNA]</scope>
    <source>
        <strain evidence="2 3">CS1-12</strain>
    </source>
</reference>
<dbReference type="InterPro" id="IPR016181">
    <property type="entry name" value="Acyl_CoA_acyltransferase"/>
</dbReference>
<evidence type="ECO:0000259" key="1">
    <source>
        <dbReference type="PROSITE" id="PS51186"/>
    </source>
</evidence>
<dbReference type="Proteomes" id="UP000279968">
    <property type="component" value="Unassembled WGS sequence"/>
</dbReference>
<dbReference type="Gene3D" id="3.40.630.30">
    <property type="match status" value="1"/>
</dbReference>
<dbReference type="Pfam" id="PF24553">
    <property type="entry name" value="Rv0428c_C"/>
    <property type="match status" value="1"/>
</dbReference>
<organism evidence="2 3">
    <name type="scientific">Micromonospora costi</name>
    <dbReference type="NCBI Taxonomy" id="1530042"/>
    <lineage>
        <taxon>Bacteria</taxon>
        <taxon>Bacillati</taxon>
        <taxon>Actinomycetota</taxon>
        <taxon>Actinomycetes</taxon>
        <taxon>Micromonosporales</taxon>
        <taxon>Micromonosporaceae</taxon>
        <taxon>Micromonospora</taxon>
    </lineage>
</organism>
<evidence type="ECO:0000313" key="3">
    <source>
        <dbReference type="Proteomes" id="UP000279968"/>
    </source>
</evidence>
<dbReference type="InterPro" id="IPR000182">
    <property type="entry name" value="GNAT_dom"/>
</dbReference>
<protein>
    <submittedName>
        <fullName evidence="2">GNAT family N-acetyltransferase</fullName>
    </submittedName>
</protein>
<name>A0A3A9ZWP5_9ACTN</name>
<evidence type="ECO:0000313" key="2">
    <source>
        <dbReference type="EMBL" id="RKN52755.1"/>
    </source>
</evidence>
<dbReference type="GO" id="GO:0016747">
    <property type="term" value="F:acyltransferase activity, transferring groups other than amino-acyl groups"/>
    <property type="evidence" value="ECO:0007669"/>
    <property type="project" value="InterPro"/>
</dbReference>
<comment type="caution">
    <text evidence="2">The sequence shown here is derived from an EMBL/GenBank/DDBJ whole genome shotgun (WGS) entry which is preliminary data.</text>
</comment>
<keyword evidence="2" id="KW-0808">Transferase</keyword>
<dbReference type="CDD" id="cd04301">
    <property type="entry name" value="NAT_SF"/>
    <property type="match status" value="1"/>
</dbReference>
<dbReference type="SUPFAM" id="SSF55729">
    <property type="entry name" value="Acyl-CoA N-acyltransferases (Nat)"/>
    <property type="match status" value="1"/>
</dbReference>
<sequence>MWAPAEADRATVPHSLQERAARALPAEHVTRVDGWWLRHAPRCSWWVGSVLPHGPADPGQLAHRVATAERFYANRDGIARFQICPGACPDGLDGFLAARGYRLESPMSLQVASTAAVADATPPDAPPVRTTDRPTTDWFEVWHAVHGDGTDPGAERAMLDRVDRPAAYACAVLDGDVVAVGRAVADTGWAGMFGMATLPGVRGRGAARAVLAGLAGWAAGHRADRLYLQVERGNAPALRLYGRAGFRERYGYHYRVAD</sequence>
<dbReference type="OrthoDB" id="5243104at2"/>
<gene>
    <name evidence="2" type="ORF">D7193_23255</name>
</gene>
<keyword evidence="3" id="KW-1185">Reference proteome</keyword>
<feature type="domain" description="N-acetyltransferase" evidence="1">
    <location>
        <begin position="115"/>
        <end position="258"/>
    </location>
</feature>
<dbReference type="PROSITE" id="PS51186">
    <property type="entry name" value="GNAT"/>
    <property type="match status" value="1"/>
</dbReference>
<dbReference type="InterPro" id="IPR056935">
    <property type="entry name" value="Rv0428c-like_C"/>
</dbReference>
<dbReference type="RefSeq" id="WP_120781663.1">
    <property type="nucleotide sequence ID" value="NZ_JBHLUP010000002.1"/>
</dbReference>
<proteinExistence type="predicted"/>
<dbReference type="AlphaFoldDB" id="A0A3A9ZWP5"/>
<dbReference type="EMBL" id="RBAN01000004">
    <property type="protein sequence ID" value="RKN52755.1"/>
    <property type="molecule type" value="Genomic_DNA"/>
</dbReference>
<accession>A0A3A9ZWP5</accession>